<dbReference type="EMBL" id="CP144751">
    <property type="protein sequence ID" value="WVZ86247.1"/>
    <property type="molecule type" value="Genomic_DNA"/>
</dbReference>
<proteinExistence type="predicted"/>
<keyword evidence="2" id="KW-1185">Reference proteome</keyword>
<dbReference type="Proteomes" id="UP001341281">
    <property type="component" value="Chromosome 07"/>
</dbReference>
<reference evidence="1 2" key="1">
    <citation type="submission" date="2024-02" db="EMBL/GenBank/DDBJ databases">
        <title>High-quality chromosome-scale genome assembly of Pensacola bahiagrass (Paspalum notatum Flugge var. saurae).</title>
        <authorList>
            <person name="Vega J.M."/>
            <person name="Podio M."/>
            <person name="Orjuela J."/>
            <person name="Siena L.A."/>
            <person name="Pessino S.C."/>
            <person name="Combes M.C."/>
            <person name="Mariac C."/>
            <person name="Albertini E."/>
            <person name="Pupilli F."/>
            <person name="Ortiz J.P.A."/>
            <person name="Leblanc O."/>
        </authorList>
    </citation>
    <scope>NUCLEOTIDE SEQUENCE [LARGE SCALE GENOMIC DNA]</scope>
    <source>
        <strain evidence="1">R1</strain>
        <tissue evidence="1">Leaf</tissue>
    </source>
</reference>
<evidence type="ECO:0000313" key="2">
    <source>
        <dbReference type="Proteomes" id="UP001341281"/>
    </source>
</evidence>
<dbReference type="AlphaFoldDB" id="A0AAQ3X5N7"/>
<gene>
    <name evidence="1" type="ORF">U9M48_033059</name>
</gene>
<protein>
    <submittedName>
        <fullName evidence="1">Uncharacterized protein</fullName>
    </submittedName>
</protein>
<organism evidence="1 2">
    <name type="scientific">Paspalum notatum var. saurae</name>
    <dbReference type="NCBI Taxonomy" id="547442"/>
    <lineage>
        <taxon>Eukaryota</taxon>
        <taxon>Viridiplantae</taxon>
        <taxon>Streptophyta</taxon>
        <taxon>Embryophyta</taxon>
        <taxon>Tracheophyta</taxon>
        <taxon>Spermatophyta</taxon>
        <taxon>Magnoliopsida</taxon>
        <taxon>Liliopsida</taxon>
        <taxon>Poales</taxon>
        <taxon>Poaceae</taxon>
        <taxon>PACMAD clade</taxon>
        <taxon>Panicoideae</taxon>
        <taxon>Andropogonodae</taxon>
        <taxon>Paspaleae</taxon>
        <taxon>Paspalinae</taxon>
        <taxon>Paspalum</taxon>
    </lineage>
</organism>
<sequence length="95" mass="10831">MPSLLSSPAQVWRCVERVVQFAIASLDGRATVCIATDQKSSNWEEEKLALAVRNELSIKWYQAYRLSSIDGVTCRMFPWRETVGLPIRVKLGRFV</sequence>
<name>A0AAQ3X5N7_PASNO</name>
<accession>A0AAQ3X5N7</accession>
<evidence type="ECO:0000313" key="1">
    <source>
        <dbReference type="EMBL" id="WVZ86247.1"/>
    </source>
</evidence>